<proteinExistence type="predicted"/>
<dbReference type="Proteomes" id="UP001162318">
    <property type="component" value="Unassembled WGS sequence"/>
</dbReference>
<reference evidence="2" key="1">
    <citation type="submission" date="2022-09" db="EMBL/GenBank/DDBJ databases">
        <title>Intensive care unit water sources are persistently colonized with multi-drug resistant bacteria and are the site of extensive horizontal gene transfer of antibiotic resistance genes.</title>
        <authorList>
            <person name="Diorio-Toth L."/>
        </authorList>
    </citation>
    <scope>NUCLEOTIDE SEQUENCE</scope>
    <source>
        <strain evidence="2">GD03659</strain>
    </source>
</reference>
<dbReference type="EMBL" id="JAOCKX010000006">
    <property type="protein sequence ID" value="MDH2130655.1"/>
    <property type="molecule type" value="Genomic_DNA"/>
</dbReference>
<evidence type="ECO:0000313" key="3">
    <source>
        <dbReference type="Proteomes" id="UP001162318"/>
    </source>
</evidence>
<sequence length="221" mass="24904">MLRDDLCFCKSAGAIIFLDARIGRYFALPERFVEPFSRWLDGRPPSFDDVPILQHLVAQGFLVETADLPQRLNIKFTSLPPPEVEVDPDGRFPSIPLAVCAIASRLIWTWRVRHQPFSSLIDRIKSIRRPSSCGMKKASRRDLVRLVHAFRFSDLILGSHDRCLPRSLALVTICRKYGLSPVLVIGVQATPFAAHCWVQDGNVVVNESPDRAQMFTPILVA</sequence>
<dbReference type="AlphaFoldDB" id="A0AA42WRV1"/>
<dbReference type="InterPro" id="IPR053521">
    <property type="entry name" value="McjB-like"/>
</dbReference>
<organism evidence="2 3">
    <name type="scientific">Sphingobium yanoikuyae</name>
    <name type="common">Sphingomonas yanoikuyae</name>
    <dbReference type="NCBI Taxonomy" id="13690"/>
    <lineage>
        <taxon>Bacteria</taxon>
        <taxon>Pseudomonadati</taxon>
        <taxon>Pseudomonadota</taxon>
        <taxon>Alphaproteobacteria</taxon>
        <taxon>Sphingomonadales</taxon>
        <taxon>Sphingomonadaceae</taxon>
        <taxon>Sphingobium</taxon>
    </lineage>
</organism>
<dbReference type="NCBIfam" id="NF033537">
    <property type="entry name" value="lasso_biosyn_B2"/>
    <property type="match status" value="1"/>
</dbReference>
<protein>
    <submittedName>
        <fullName evidence="2">Lasso peptide biosynthesis B2 protein</fullName>
    </submittedName>
</protein>
<gene>
    <name evidence="2" type="ORF">N5J77_05925</name>
</gene>
<feature type="domain" description="Microcin J25-processing protein McjB C-terminal" evidence="1">
    <location>
        <begin position="128"/>
        <end position="219"/>
    </location>
</feature>
<accession>A0AA42WRV1</accession>
<evidence type="ECO:0000259" key="1">
    <source>
        <dbReference type="Pfam" id="PF13471"/>
    </source>
</evidence>
<dbReference type="Pfam" id="PF13471">
    <property type="entry name" value="Transglut_core3"/>
    <property type="match status" value="1"/>
</dbReference>
<evidence type="ECO:0000313" key="2">
    <source>
        <dbReference type="EMBL" id="MDH2130655.1"/>
    </source>
</evidence>
<name>A0AA42WRV1_SPHYA</name>
<dbReference type="RefSeq" id="WP_279776153.1">
    <property type="nucleotide sequence ID" value="NZ_JAOCKX010000006.1"/>
</dbReference>
<comment type="caution">
    <text evidence="2">The sequence shown here is derived from an EMBL/GenBank/DDBJ whole genome shotgun (WGS) entry which is preliminary data.</text>
</comment>
<dbReference type="InterPro" id="IPR032708">
    <property type="entry name" value="McjB_C"/>
</dbReference>